<dbReference type="GO" id="GO:0005524">
    <property type="term" value="F:ATP binding"/>
    <property type="evidence" value="ECO:0007669"/>
    <property type="project" value="UniProtKB-KW"/>
</dbReference>
<dbReference type="Proteomes" id="UP000824123">
    <property type="component" value="Unassembled WGS sequence"/>
</dbReference>
<evidence type="ECO:0000259" key="8">
    <source>
        <dbReference type="Pfam" id="PF00370"/>
    </source>
</evidence>
<dbReference type="InterPro" id="IPR018484">
    <property type="entry name" value="FGGY_N"/>
</dbReference>
<evidence type="ECO:0000256" key="5">
    <source>
        <dbReference type="ARBA" id="ARBA00022840"/>
    </source>
</evidence>
<sequence>MNLLGYDLGASSGRAMLGKFDGSKLEISELHRFSNDPVRINGHLTWDTLYLFREMKQGLFKAHAQGAVDGMGIDTWGVDFGLLDRNGDLIGNSVHYRDERTVGVMERAFKTMPRERIFERTGLAFLQFNTLYQLLALKYEGSPMLDIADTLLMTPDLMGYFFTGIKATEYTIASTGQLIDPFTRDWARDVMRAFELPEHIFTPLEQPGTVRGQLREEIASEVGCARIPLLNTASHDTASAVAAVPAANENFACISSGTWSIMGVELKTPLTRPEVMNSGYSNEGGLNGTARLMKNIMGLWIIQECRRDWQRQGRDYSFAEIAAMAESAEPFKAIINVDDSEFMAPGHMPARIVEYCRRTGQAVPDSDAQIARIVFESLALAYRYAVESLERNMLGHKVDALNVVGGGSQNVLLNRLTASALGKPVIAGPGEATVIGNLLVQAMALGEIGSMSQLRQVVRDSFDTREFEPEKGLDWDAAYARLLALIG</sequence>
<evidence type="ECO:0000256" key="6">
    <source>
        <dbReference type="ARBA" id="ARBA00023157"/>
    </source>
</evidence>
<dbReference type="SUPFAM" id="SSF53067">
    <property type="entry name" value="Actin-like ATPase domain"/>
    <property type="match status" value="2"/>
</dbReference>
<organism evidence="10 11">
    <name type="scientific">Candidatus Fimadaptatus faecigallinarum</name>
    <dbReference type="NCBI Taxonomy" id="2840814"/>
    <lineage>
        <taxon>Bacteria</taxon>
        <taxon>Bacillati</taxon>
        <taxon>Bacillota</taxon>
        <taxon>Clostridia</taxon>
        <taxon>Eubacteriales</taxon>
        <taxon>Candidatus Fimadaptatus</taxon>
    </lineage>
</organism>
<dbReference type="Pfam" id="PF00370">
    <property type="entry name" value="FGGY_N"/>
    <property type="match status" value="1"/>
</dbReference>
<dbReference type="Pfam" id="PF02782">
    <property type="entry name" value="FGGY_C"/>
    <property type="match status" value="1"/>
</dbReference>
<evidence type="ECO:0000256" key="1">
    <source>
        <dbReference type="ARBA" id="ARBA00009156"/>
    </source>
</evidence>
<dbReference type="InterPro" id="IPR013449">
    <property type="entry name" value="Rhamnulokinase"/>
</dbReference>
<evidence type="ECO:0000256" key="3">
    <source>
        <dbReference type="ARBA" id="ARBA00022741"/>
    </source>
</evidence>
<evidence type="ECO:0000256" key="4">
    <source>
        <dbReference type="ARBA" id="ARBA00022777"/>
    </source>
</evidence>
<dbReference type="GO" id="GO:0008993">
    <property type="term" value="F:rhamnulokinase activity"/>
    <property type="evidence" value="ECO:0007669"/>
    <property type="project" value="InterPro"/>
</dbReference>
<dbReference type="CDD" id="cd07771">
    <property type="entry name" value="ASKHA_NBD_FGGY_RhaB-like"/>
    <property type="match status" value="1"/>
</dbReference>
<dbReference type="AlphaFoldDB" id="A0A9D1LST5"/>
<accession>A0A9D1LST5</accession>
<evidence type="ECO:0000256" key="7">
    <source>
        <dbReference type="ARBA" id="ARBA00023308"/>
    </source>
</evidence>
<reference evidence="10" key="1">
    <citation type="submission" date="2020-10" db="EMBL/GenBank/DDBJ databases">
        <authorList>
            <person name="Gilroy R."/>
        </authorList>
    </citation>
    <scope>NUCLEOTIDE SEQUENCE</scope>
    <source>
        <strain evidence="10">ChiSxjej2B14-8506</strain>
    </source>
</reference>
<comment type="caution">
    <text evidence="10">The sequence shown here is derived from an EMBL/GenBank/DDBJ whole genome shotgun (WGS) entry which is preliminary data.</text>
</comment>
<reference evidence="10" key="2">
    <citation type="journal article" date="2021" name="PeerJ">
        <title>Extensive microbial diversity within the chicken gut microbiome revealed by metagenomics and culture.</title>
        <authorList>
            <person name="Gilroy R."/>
            <person name="Ravi A."/>
            <person name="Getino M."/>
            <person name="Pursley I."/>
            <person name="Horton D.L."/>
            <person name="Alikhan N.F."/>
            <person name="Baker D."/>
            <person name="Gharbi K."/>
            <person name="Hall N."/>
            <person name="Watson M."/>
            <person name="Adriaenssens E.M."/>
            <person name="Foster-Nyarko E."/>
            <person name="Jarju S."/>
            <person name="Secka A."/>
            <person name="Antonio M."/>
            <person name="Oren A."/>
            <person name="Chaudhuri R.R."/>
            <person name="La Ragione R."/>
            <person name="Hildebrand F."/>
            <person name="Pallen M.J."/>
        </authorList>
    </citation>
    <scope>NUCLEOTIDE SEQUENCE</scope>
    <source>
        <strain evidence="10">ChiSxjej2B14-8506</strain>
    </source>
</reference>
<dbReference type="GO" id="GO:0006071">
    <property type="term" value="P:glycerol metabolic process"/>
    <property type="evidence" value="ECO:0007669"/>
    <property type="project" value="TreeGrafter"/>
</dbReference>
<evidence type="ECO:0000256" key="2">
    <source>
        <dbReference type="ARBA" id="ARBA00022679"/>
    </source>
</evidence>
<keyword evidence="6" id="KW-1015">Disulfide bond</keyword>
<dbReference type="PANTHER" id="PTHR10196:SF93">
    <property type="entry name" value="L-RHAMNULOKINASE"/>
    <property type="match status" value="1"/>
</dbReference>
<keyword evidence="3" id="KW-0547">Nucleotide-binding</keyword>
<name>A0A9D1LST5_9FIRM</name>
<dbReference type="InterPro" id="IPR043129">
    <property type="entry name" value="ATPase_NBD"/>
</dbReference>
<evidence type="ECO:0000259" key="9">
    <source>
        <dbReference type="Pfam" id="PF02782"/>
    </source>
</evidence>
<protein>
    <submittedName>
        <fullName evidence="10">Rhamnulokinase</fullName>
    </submittedName>
</protein>
<dbReference type="GO" id="GO:0004370">
    <property type="term" value="F:glycerol kinase activity"/>
    <property type="evidence" value="ECO:0007669"/>
    <property type="project" value="TreeGrafter"/>
</dbReference>
<proteinExistence type="inferred from homology"/>
<dbReference type="EMBL" id="DVNK01000054">
    <property type="protein sequence ID" value="HIU47431.1"/>
    <property type="molecule type" value="Genomic_DNA"/>
</dbReference>
<keyword evidence="5" id="KW-0067">ATP-binding</keyword>
<keyword evidence="4" id="KW-0418">Kinase</keyword>
<dbReference type="GO" id="GO:0005829">
    <property type="term" value="C:cytosol"/>
    <property type="evidence" value="ECO:0007669"/>
    <property type="project" value="TreeGrafter"/>
</dbReference>
<feature type="domain" description="Carbohydrate kinase FGGY C-terminal" evidence="9">
    <location>
        <begin position="253"/>
        <end position="445"/>
    </location>
</feature>
<gene>
    <name evidence="10" type="ORF">IAC59_09285</name>
</gene>
<feature type="domain" description="Carbohydrate kinase FGGY N-terminal" evidence="8">
    <location>
        <begin position="4"/>
        <end position="241"/>
    </location>
</feature>
<dbReference type="Gene3D" id="3.30.420.40">
    <property type="match status" value="2"/>
</dbReference>
<dbReference type="PANTHER" id="PTHR10196">
    <property type="entry name" value="SUGAR KINASE"/>
    <property type="match status" value="1"/>
</dbReference>
<comment type="similarity">
    <text evidence="1">Belongs to the FGGY kinase family.</text>
</comment>
<keyword evidence="2" id="KW-0808">Transferase</keyword>
<dbReference type="InterPro" id="IPR018485">
    <property type="entry name" value="FGGY_C"/>
</dbReference>
<keyword evidence="7" id="KW-0684">Rhamnose metabolism</keyword>
<evidence type="ECO:0000313" key="11">
    <source>
        <dbReference type="Proteomes" id="UP000824123"/>
    </source>
</evidence>
<evidence type="ECO:0000313" key="10">
    <source>
        <dbReference type="EMBL" id="HIU47431.1"/>
    </source>
</evidence>
<dbReference type="GO" id="GO:0019301">
    <property type="term" value="P:rhamnose catabolic process"/>
    <property type="evidence" value="ECO:0007669"/>
    <property type="project" value="InterPro"/>
</dbReference>